<dbReference type="RefSeq" id="WP_167991976.1">
    <property type="nucleotide sequence ID" value="NZ_JAATJL010000001.1"/>
</dbReference>
<evidence type="ECO:0000256" key="1">
    <source>
        <dbReference type="SAM" id="SignalP"/>
    </source>
</evidence>
<dbReference type="Pfam" id="PF24837">
    <property type="entry name" value="AMIN-like"/>
    <property type="match status" value="1"/>
</dbReference>
<dbReference type="InterPro" id="IPR056303">
    <property type="entry name" value="AMIN-like"/>
</dbReference>
<dbReference type="EMBL" id="JAATJL010000001">
    <property type="protein sequence ID" value="NJC21851.1"/>
    <property type="molecule type" value="Genomic_DNA"/>
</dbReference>
<sequence length="180" mass="19019">MHKIRALLAALLLIAGLGLVVPSSATAAGYCGITWGSLAKSSTAQTSAPIVNARAGRHACFDRLVIDVRGKGAGYTVRYVSAVVGVSGMATPLRGAADLQVTVNAPAYDFRGNATYRPAVRSEAVNVSGFTTFRQMAFVDSFEARTTFGLGVRARLPFRVFTLDGPGTSSRLVIDVAHRW</sequence>
<feature type="chain" id="PRO_5032962636" description="AMIN-like domain-containing protein" evidence="1">
    <location>
        <begin position="28"/>
        <end position="180"/>
    </location>
</feature>
<evidence type="ECO:0000313" key="3">
    <source>
        <dbReference type="EMBL" id="NJC21851.1"/>
    </source>
</evidence>
<gene>
    <name evidence="3" type="ORF">BJ994_000927</name>
</gene>
<dbReference type="Proteomes" id="UP000547458">
    <property type="component" value="Unassembled WGS sequence"/>
</dbReference>
<protein>
    <recommendedName>
        <fullName evidence="2">AMIN-like domain-containing protein</fullName>
    </recommendedName>
</protein>
<organism evidence="3 4">
    <name type="scientific">Arthrobacter pigmenti</name>
    <dbReference type="NCBI Taxonomy" id="271432"/>
    <lineage>
        <taxon>Bacteria</taxon>
        <taxon>Bacillati</taxon>
        <taxon>Actinomycetota</taxon>
        <taxon>Actinomycetes</taxon>
        <taxon>Micrococcales</taxon>
        <taxon>Micrococcaceae</taxon>
        <taxon>Arthrobacter</taxon>
    </lineage>
</organism>
<reference evidence="3 4" key="1">
    <citation type="submission" date="2020-03" db="EMBL/GenBank/DDBJ databases">
        <title>Sequencing the genomes of 1000 actinobacteria strains.</title>
        <authorList>
            <person name="Klenk H.-P."/>
        </authorList>
    </citation>
    <scope>NUCLEOTIDE SEQUENCE [LARGE SCALE GENOMIC DNA]</scope>
    <source>
        <strain evidence="3 4">DSM 16403</strain>
    </source>
</reference>
<feature type="domain" description="AMIN-like" evidence="2">
    <location>
        <begin position="49"/>
        <end position="178"/>
    </location>
</feature>
<dbReference type="AlphaFoldDB" id="A0A846RUB0"/>
<evidence type="ECO:0000259" key="2">
    <source>
        <dbReference type="Pfam" id="PF24837"/>
    </source>
</evidence>
<accession>A0A846RUB0</accession>
<name>A0A846RUB0_9MICC</name>
<keyword evidence="4" id="KW-1185">Reference proteome</keyword>
<proteinExistence type="predicted"/>
<keyword evidence="1" id="KW-0732">Signal</keyword>
<evidence type="ECO:0000313" key="4">
    <source>
        <dbReference type="Proteomes" id="UP000547458"/>
    </source>
</evidence>
<comment type="caution">
    <text evidence="3">The sequence shown here is derived from an EMBL/GenBank/DDBJ whole genome shotgun (WGS) entry which is preliminary data.</text>
</comment>
<feature type="signal peptide" evidence="1">
    <location>
        <begin position="1"/>
        <end position="27"/>
    </location>
</feature>